<gene>
    <name evidence="6" type="ORF">F4553_007333</name>
</gene>
<comment type="similarity">
    <text evidence="1">Belongs to the thymidylate kinase family.</text>
</comment>
<evidence type="ECO:0000256" key="4">
    <source>
        <dbReference type="ARBA" id="ARBA00022840"/>
    </source>
</evidence>
<dbReference type="CDD" id="cd01672">
    <property type="entry name" value="TMPK"/>
    <property type="match status" value="1"/>
</dbReference>
<dbReference type="GO" id="GO:0005524">
    <property type="term" value="F:ATP binding"/>
    <property type="evidence" value="ECO:0007669"/>
    <property type="project" value="UniProtKB-KW"/>
</dbReference>
<keyword evidence="4" id="KW-0067">ATP-binding</keyword>
<dbReference type="GO" id="GO:0004798">
    <property type="term" value="F:dTMP kinase activity"/>
    <property type="evidence" value="ECO:0007669"/>
    <property type="project" value="TreeGrafter"/>
</dbReference>
<sequence>MAHPVIIALVGIDGSGKSSQARELAAWLTMIGTPAISFKAPGGRLKVDRIARRLRRSDGIDLLGRILFAFVEATVRWLAIARALLVSRLTGRTLVMDRYTYCQFAVMAARGDRGRRLTRFFYALFPTPDLVCFLAVDPVRAKRRIEARGYDTEPLDYLRAFDASYRALPEFAGFTVIDADGTEAEVEAALHTHAAELRREGRARRAGLSF</sequence>
<evidence type="ECO:0000256" key="1">
    <source>
        <dbReference type="ARBA" id="ARBA00009776"/>
    </source>
</evidence>
<keyword evidence="7" id="KW-1185">Reference proteome</keyword>
<evidence type="ECO:0000256" key="2">
    <source>
        <dbReference type="ARBA" id="ARBA00017144"/>
    </source>
</evidence>
<evidence type="ECO:0000259" key="5">
    <source>
        <dbReference type="Pfam" id="PF02223"/>
    </source>
</evidence>
<dbReference type="EMBL" id="JACHMN010000003">
    <property type="protein sequence ID" value="MBB5873899.1"/>
    <property type="molecule type" value="Genomic_DNA"/>
</dbReference>
<evidence type="ECO:0000313" key="6">
    <source>
        <dbReference type="EMBL" id="MBB5873899.1"/>
    </source>
</evidence>
<feature type="domain" description="Thymidylate kinase-like" evidence="5">
    <location>
        <begin position="11"/>
        <end position="188"/>
    </location>
</feature>
<dbReference type="SUPFAM" id="SSF52540">
    <property type="entry name" value="P-loop containing nucleoside triphosphate hydrolases"/>
    <property type="match status" value="1"/>
</dbReference>
<dbReference type="GO" id="GO:0006233">
    <property type="term" value="P:dTDP biosynthetic process"/>
    <property type="evidence" value="ECO:0007669"/>
    <property type="project" value="TreeGrafter"/>
</dbReference>
<evidence type="ECO:0000256" key="3">
    <source>
        <dbReference type="ARBA" id="ARBA00022741"/>
    </source>
</evidence>
<dbReference type="InterPro" id="IPR027417">
    <property type="entry name" value="P-loop_NTPase"/>
</dbReference>
<reference evidence="6 7" key="1">
    <citation type="submission" date="2020-08" db="EMBL/GenBank/DDBJ databases">
        <title>Sequencing the genomes of 1000 actinobacteria strains.</title>
        <authorList>
            <person name="Klenk H.-P."/>
        </authorList>
    </citation>
    <scope>NUCLEOTIDE SEQUENCE [LARGE SCALE GENOMIC DNA]</scope>
    <source>
        <strain evidence="6 7">DSM 45362</strain>
    </source>
</reference>
<dbReference type="Gene3D" id="3.40.50.300">
    <property type="entry name" value="P-loop containing nucleotide triphosphate hydrolases"/>
    <property type="match status" value="1"/>
</dbReference>
<dbReference type="PANTHER" id="PTHR10344:SF4">
    <property type="entry name" value="UMP-CMP KINASE 2, MITOCHONDRIAL"/>
    <property type="match status" value="1"/>
</dbReference>
<dbReference type="GO" id="GO:0006227">
    <property type="term" value="P:dUDP biosynthetic process"/>
    <property type="evidence" value="ECO:0007669"/>
    <property type="project" value="TreeGrafter"/>
</dbReference>
<dbReference type="InterPro" id="IPR039430">
    <property type="entry name" value="Thymidylate_kin-like_dom"/>
</dbReference>
<dbReference type="AlphaFoldDB" id="A0A841C3K6"/>
<dbReference type="GO" id="GO:0006235">
    <property type="term" value="P:dTTP biosynthetic process"/>
    <property type="evidence" value="ECO:0007669"/>
    <property type="project" value="TreeGrafter"/>
</dbReference>
<dbReference type="Pfam" id="PF02223">
    <property type="entry name" value="Thymidylate_kin"/>
    <property type="match status" value="1"/>
</dbReference>
<dbReference type="Proteomes" id="UP000587527">
    <property type="component" value="Unassembled WGS sequence"/>
</dbReference>
<dbReference type="RefSeq" id="WP_184845566.1">
    <property type="nucleotide sequence ID" value="NZ_JACHMN010000003.1"/>
</dbReference>
<protein>
    <recommendedName>
        <fullName evidence="2">Thymidylate kinase</fullName>
    </recommendedName>
</protein>
<comment type="caution">
    <text evidence="6">The sequence shown here is derived from an EMBL/GenBank/DDBJ whole genome shotgun (WGS) entry which is preliminary data.</text>
</comment>
<name>A0A841C3K6_9ACTN</name>
<organism evidence="6 7">
    <name type="scientific">Allocatelliglobosispora scoriae</name>
    <dbReference type="NCBI Taxonomy" id="643052"/>
    <lineage>
        <taxon>Bacteria</taxon>
        <taxon>Bacillati</taxon>
        <taxon>Actinomycetota</taxon>
        <taxon>Actinomycetes</taxon>
        <taxon>Micromonosporales</taxon>
        <taxon>Micromonosporaceae</taxon>
        <taxon>Allocatelliglobosispora</taxon>
    </lineage>
</organism>
<dbReference type="GO" id="GO:0005737">
    <property type="term" value="C:cytoplasm"/>
    <property type="evidence" value="ECO:0007669"/>
    <property type="project" value="TreeGrafter"/>
</dbReference>
<dbReference type="PANTHER" id="PTHR10344">
    <property type="entry name" value="THYMIDYLATE KINASE"/>
    <property type="match status" value="1"/>
</dbReference>
<accession>A0A841C3K6</accession>
<evidence type="ECO:0000313" key="7">
    <source>
        <dbReference type="Proteomes" id="UP000587527"/>
    </source>
</evidence>
<keyword evidence="6" id="KW-0808">Transferase</keyword>
<keyword evidence="6" id="KW-0418">Kinase</keyword>
<proteinExistence type="inferred from homology"/>
<keyword evidence="3" id="KW-0547">Nucleotide-binding</keyword>